<evidence type="ECO:0000256" key="9">
    <source>
        <dbReference type="HAMAP-Rule" id="MF_00060"/>
    </source>
</evidence>
<feature type="binding site" evidence="9">
    <location>
        <position position="19"/>
    </location>
    <ligand>
        <name>a divalent metal cation</name>
        <dbReference type="ChEBI" id="CHEBI:60240"/>
    </ligand>
</feature>
<dbReference type="Proteomes" id="UP000095347">
    <property type="component" value="Unassembled WGS sequence"/>
</dbReference>
<dbReference type="GO" id="GO:0005737">
    <property type="term" value="C:cytoplasm"/>
    <property type="evidence" value="ECO:0007669"/>
    <property type="project" value="UniProtKB-SubCell"/>
</dbReference>
<dbReference type="FunFam" id="3.40.1210.10:FF:000001">
    <property type="entry name" value="5'/3'-nucleotidase SurE"/>
    <property type="match status" value="1"/>
</dbReference>
<comment type="subcellular location">
    <subcellularLocation>
        <location evidence="3 9">Cytoplasm</location>
    </subcellularLocation>
</comment>
<feature type="binding site" evidence="9">
    <location>
        <position position="50"/>
    </location>
    <ligand>
        <name>a divalent metal cation</name>
        <dbReference type="ChEBI" id="CHEBI:60240"/>
    </ligand>
</feature>
<evidence type="ECO:0000256" key="7">
    <source>
        <dbReference type="ARBA" id="ARBA00022741"/>
    </source>
</evidence>
<dbReference type="EC" id="3.1.3.5" evidence="9"/>
<dbReference type="GO" id="GO:0004309">
    <property type="term" value="F:exopolyphosphatase activity"/>
    <property type="evidence" value="ECO:0007669"/>
    <property type="project" value="TreeGrafter"/>
</dbReference>
<dbReference type="EMBL" id="MCGG01000042">
    <property type="protein sequence ID" value="OEJ65942.1"/>
    <property type="molecule type" value="Genomic_DNA"/>
</dbReference>
<name>A0A1E5Q605_9PROT</name>
<evidence type="ECO:0000313" key="11">
    <source>
        <dbReference type="EMBL" id="OEJ65942.1"/>
    </source>
</evidence>
<dbReference type="GO" id="GO:0008254">
    <property type="term" value="F:3'-nucleotidase activity"/>
    <property type="evidence" value="ECO:0007669"/>
    <property type="project" value="TreeGrafter"/>
</dbReference>
<evidence type="ECO:0000256" key="6">
    <source>
        <dbReference type="ARBA" id="ARBA00022723"/>
    </source>
</evidence>
<dbReference type="InterPro" id="IPR036523">
    <property type="entry name" value="SurE-like_sf"/>
</dbReference>
<dbReference type="STRING" id="28181.BEN30_13125"/>
<dbReference type="Gene3D" id="3.40.1210.10">
    <property type="entry name" value="Survival protein SurE-like phosphatase/nucleotidase"/>
    <property type="match status" value="1"/>
</dbReference>
<dbReference type="NCBIfam" id="NF001490">
    <property type="entry name" value="PRK00346.1-4"/>
    <property type="match status" value="1"/>
</dbReference>
<dbReference type="SUPFAM" id="SSF64167">
    <property type="entry name" value="SurE-like"/>
    <property type="match status" value="1"/>
</dbReference>
<evidence type="ECO:0000313" key="12">
    <source>
        <dbReference type="Proteomes" id="UP000095347"/>
    </source>
</evidence>
<sequence>MRERVPDLSKARVLLSNDDGVHAPGLKALERVMKRIAGEVWVVAPLTEQSAAGHSLTLRNPLRIHKISPRKFAVTGTPTDSVMLAVHEVMKDNPPDLVVSGINRGGNLGEDVTYSGTVAAAMEGTLLGIPSLAISLVAPDSAKAHWKTAEAFVEQIMAKVSGLSFPRGVLLNVNIPDCPVDAVSGIEITRQGRRKIGCELLQGKDPKGAPYYWIGAQRDEDRSIKGSDLEATSRNAVSITPLGLDLTHRTMLKTLKGVF</sequence>
<dbReference type="InterPro" id="IPR002828">
    <property type="entry name" value="SurE-like_Pase/nucleotidase"/>
</dbReference>
<dbReference type="OrthoDB" id="9780815at2"/>
<feature type="binding site" evidence="9">
    <location>
        <position position="18"/>
    </location>
    <ligand>
        <name>a divalent metal cation</name>
        <dbReference type="ChEBI" id="CHEBI:60240"/>
    </ligand>
</feature>
<keyword evidence="12" id="KW-1185">Reference proteome</keyword>
<keyword evidence="6 9" id="KW-0479">Metal-binding</keyword>
<reference evidence="12" key="1">
    <citation type="submission" date="2016-07" db="EMBL/GenBank/DDBJ databases">
        <authorList>
            <person name="Florea S."/>
            <person name="Webb J.S."/>
            <person name="Jaromczyk J."/>
            <person name="Schardl C.L."/>
        </authorList>
    </citation>
    <scope>NUCLEOTIDE SEQUENCE [LARGE SCALE GENOMIC DNA]</scope>
    <source>
        <strain evidence="12">MV-1</strain>
    </source>
</reference>
<protein>
    <recommendedName>
        <fullName evidence="9">5'-nucleotidase SurE</fullName>
        <ecNumber evidence="9">3.1.3.5</ecNumber>
    </recommendedName>
    <alternativeName>
        <fullName evidence="9">Nucleoside 5'-monophosphate phosphohydrolase</fullName>
    </alternativeName>
</protein>
<dbReference type="GO" id="GO:0008253">
    <property type="term" value="F:5'-nucleotidase activity"/>
    <property type="evidence" value="ECO:0007669"/>
    <property type="project" value="UniProtKB-UniRule"/>
</dbReference>
<proteinExistence type="inferred from homology"/>
<dbReference type="InterPro" id="IPR030048">
    <property type="entry name" value="SurE"/>
</dbReference>
<dbReference type="NCBIfam" id="TIGR00087">
    <property type="entry name" value="surE"/>
    <property type="match status" value="1"/>
</dbReference>
<comment type="cofactor">
    <cofactor evidence="9">
        <name>a divalent metal cation</name>
        <dbReference type="ChEBI" id="CHEBI:60240"/>
    </cofactor>
    <text evidence="9">Binds 1 divalent metal cation per subunit.</text>
</comment>
<comment type="cofactor">
    <cofactor evidence="2">
        <name>Mg(2+)</name>
        <dbReference type="ChEBI" id="CHEBI:18420"/>
    </cofactor>
</comment>
<dbReference type="AlphaFoldDB" id="A0A1E5Q605"/>
<dbReference type="HAMAP" id="MF_00060">
    <property type="entry name" value="SurE"/>
    <property type="match status" value="1"/>
</dbReference>
<dbReference type="PANTHER" id="PTHR30457:SF12">
    <property type="entry name" value="5'_3'-NUCLEOTIDASE SURE"/>
    <property type="match status" value="1"/>
</dbReference>
<evidence type="ECO:0000256" key="1">
    <source>
        <dbReference type="ARBA" id="ARBA00000815"/>
    </source>
</evidence>
<accession>A0A1E5Q605</accession>
<comment type="catalytic activity">
    <reaction evidence="1 9">
        <text>a ribonucleoside 5'-phosphate + H2O = a ribonucleoside + phosphate</text>
        <dbReference type="Rhea" id="RHEA:12484"/>
        <dbReference type="ChEBI" id="CHEBI:15377"/>
        <dbReference type="ChEBI" id="CHEBI:18254"/>
        <dbReference type="ChEBI" id="CHEBI:43474"/>
        <dbReference type="ChEBI" id="CHEBI:58043"/>
        <dbReference type="EC" id="3.1.3.5"/>
    </reaction>
</comment>
<evidence type="ECO:0000256" key="3">
    <source>
        <dbReference type="ARBA" id="ARBA00004496"/>
    </source>
</evidence>
<feature type="binding site" evidence="9">
    <location>
        <position position="103"/>
    </location>
    <ligand>
        <name>a divalent metal cation</name>
        <dbReference type="ChEBI" id="CHEBI:60240"/>
    </ligand>
</feature>
<dbReference type="GO" id="GO:0046872">
    <property type="term" value="F:metal ion binding"/>
    <property type="evidence" value="ECO:0007669"/>
    <property type="project" value="UniProtKB-UniRule"/>
</dbReference>
<evidence type="ECO:0000256" key="2">
    <source>
        <dbReference type="ARBA" id="ARBA00001946"/>
    </source>
</evidence>
<comment type="function">
    <text evidence="9">Nucleotidase that shows phosphatase activity on nucleoside 5'-monophosphates.</text>
</comment>
<keyword evidence="8 9" id="KW-0378">Hydrolase</keyword>
<evidence type="ECO:0000256" key="5">
    <source>
        <dbReference type="ARBA" id="ARBA00022490"/>
    </source>
</evidence>
<dbReference type="PANTHER" id="PTHR30457">
    <property type="entry name" value="5'-NUCLEOTIDASE SURE"/>
    <property type="match status" value="1"/>
</dbReference>
<dbReference type="Pfam" id="PF01975">
    <property type="entry name" value="SurE"/>
    <property type="match status" value="1"/>
</dbReference>
<keyword evidence="7 9" id="KW-0547">Nucleotide-binding</keyword>
<dbReference type="RefSeq" id="WP_069958523.1">
    <property type="nucleotide sequence ID" value="NZ_MCGG01000042.1"/>
</dbReference>
<comment type="similarity">
    <text evidence="4 9">Belongs to the SurE nucleotidase family.</text>
</comment>
<organism evidence="11 12">
    <name type="scientific">Magnetovibrio blakemorei</name>
    <dbReference type="NCBI Taxonomy" id="28181"/>
    <lineage>
        <taxon>Bacteria</taxon>
        <taxon>Pseudomonadati</taxon>
        <taxon>Pseudomonadota</taxon>
        <taxon>Alphaproteobacteria</taxon>
        <taxon>Rhodospirillales</taxon>
        <taxon>Magnetovibrionaceae</taxon>
        <taxon>Magnetovibrio</taxon>
    </lineage>
</organism>
<evidence type="ECO:0000256" key="8">
    <source>
        <dbReference type="ARBA" id="ARBA00022801"/>
    </source>
</evidence>
<dbReference type="GO" id="GO:0000166">
    <property type="term" value="F:nucleotide binding"/>
    <property type="evidence" value="ECO:0007669"/>
    <property type="project" value="UniProtKB-KW"/>
</dbReference>
<evidence type="ECO:0000256" key="4">
    <source>
        <dbReference type="ARBA" id="ARBA00011062"/>
    </source>
</evidence>
<evidence type="ECO:0000259" key="10">
    <source>
        <dbReference type="Pfam" id="PF01975"/>
    </source>
</evidence>
<comment type="caution">
    <text evidence="11">The sequence shown here is derived from an EMBL/GenBank/DDBJ whole genome shotgun (WGS) entry which is preliminary data.</text>
</comment>
<feature type="domain" description="Survival protein SurE-like phosphatase/nucleotidase" evidence="10">
    <location>
        <begin position="13"/>
        <end position="195"/>
    </location>
</feature>
<keyword evidence="5 9" id="KW-0963">Cytoplasm</keyword>
<gene>
    <name evidence="9" type="primary">surE</name>
    <name evidence="11" type="ORF">BEN30_13125</name>
</gene>